<keyword evidence="2" id="KW-0813">Transport</keyword>
<dbReference type="AlphaFoldDB" id="A0A5A9W2S6"/>
<dbReference type="PROSITE" id="PS00211">
    <property type="entry name" value="ABC_TRANSPORTER_1"/>
    <property type="match status" value="1"/>
</dbReference>
<dbReference type="InterPro" id="IPR003439">
    <property type="entry name" value="ABC_transporter-like_ATP-bd"/>
</dbReference>
<proteinExistence type="inferred from homology"/>
<comment type="similarity">
    <text evidence="1">Belongs to the ABC transporter superfamily.</text>
</comment>
<dbReference type="PANTHER" id="PTHR46743">
    <property type="entry name" value="TEICHOIC ACIDS EXPORT ATP-BINDING PROTEIN TAGH"/>
    <property type="match status" value="1"/>
</dbReference>
<dbReference type="CDD" id="cd10147">
    <property type="entry name" value="Wzt_C-like"/>
    <property type="match status" value="1"/>
</dbReference>
<keyword evidence="3" id="KW-0547">Nucleotide-binding</keyword>
<dbReference type="Pfam" id="PF14524">
    <property type="entry name" value="Wzt_C"/>
    <property type="match status" value="1"/>
</dbReference>
<reference evidence="6 7" key="1">
    <citation type="submission" date="2019-03" db="EMBL/GenBank/DDBJ databases">
        <title>Nitrincola sp. nov. isolated from an Indian soda lake.</title>
        <authorList>
            <person name="Joshi A."/>
            <person name="Thite S.V."/>
            <person name="Joseph N."/>
            <person name="Dhotre D."/>
            <person name="Moorthy M."/>
            <person name="Shouche Y.S."/>
        </authorList>
    </citation>
    <scope>NUCLEOTIDE SEQUENCE [LARGE SCALE GENOMIC DNA]</scope>
    <source>
        <strain evidence="6 7">MEB193</strain>
    </source>
</reference>
<dbReference type="EMBL" id="SMRS01000006">
    <property type="protein sequence ID" value="KAA0874405.1"/>
    <property type="molecule type" value="Genomic_DNA"/>
</dbReference>
<evidence type="ECO:0000313" key="7">
    <source>
        <dbReference type="Proteomes" id="UP000325302"/>
    </source>
</evidence>
<evidence type="ECO:0000313" key="6">
    <source>
        <dbReference type="EMBL" id="KAA0874405.1"/>
    </source>
</evidence>
<dbReference type="InterPro" id="IPR003593">
    <property type="entry name" value="AAA+_ATPase"/>
</dbReference>
<evidence type="ECO:0000256" key="2">
    <source>
        <dbReference type="ARBA" id="ARBA00022448"/>
    </source>
</evidence>
<dbReference type="InterPro" id="IPR027417">
    <property type="entry name" value="P-loop_NTPase"/>
</dbReference>
<dbReference type="GO" id="GO:0016020">
    <property type="term" value="C:membrane"/>
    <property type="evidence" value="ECO:0007669"/>
    <property type="project" value="InterPro"/>
</dbReference>
<dbReference type="InterPro" id="IPR017871">
    <property type="entry name" value="ABC_transporter-like_CS"/>
</dbReference>
<dbReference type="PROSITE" id="PS50893">
    <property type="entry name" value="ABC_TRANSPORTER_2"/>
    <property type="match status" value="1"/>
</dbReference>
<dbReference type="InterPro" id="IPR015860">
    <property type="entry name" value="ABC_transpr_TagH-like"/>
</dbReference>
<name>A0A5A9W2S6_9GAMM</name>
<dbReference type="Gene3D" id="3.40.50.300">
    <property type="entry name" value="P-loop containing nucleotide triphosphate hydrolases"/>
    <property type="match status" value="1"/>
</dbReference>
<dbReference type="GO" id="GO:0016887">
    <property type="term" value="F:ATP hydrolysis activity"/>
    <property type="evidence" value="ECO:0007669"/>
    <property type="project" value="InterPro"/>
</dbReference>
<keyword evidence="7" id="KW-1185">Reference proteome</keyword>
<dbReference type="RefSeq" id="WP_149391138.1">
    <property type="nucleotide sequence ID" value="NZ_SMRS01000006.1"/>
</dbReference>
<comment type="caution">
    <text evidence="6">The sequence shown here is derived from an EMBL/GenBank/DDBJ whole genome shotgun (WGS) entry which is preliminary data.</text>
</comment>
<organism evidence="6 7">
    <name type="scientific">Nitrincola tapanii</name>
    <dbReference type="NCBI Taxonomy" id="1708751"/>
    <lineage>
        <taxon>Bacteria</taxon>
        <taxon>Pseudomonadati</taxon>
        <taxon>Pseudomonadota</taxon>
        <taxon>Gammaproteobacteria</taxon>
        <taxon>Oceanospirillales</taxon>
        <taxon>Oceanospirillaceae</taxon>
        <taxon>Nitrincola</taxon>
    </lineage>
</organism>
<dbReference type="Proteomes" id="UP000325302">
    <property type="component" value="Unassembled WGS sequence"/>
</dbReference>
<dbReference type="OrthoDB" id="9778870at2"/>
<sequence length="442" mass="49538">MNRESEVVISVNNISKSYQLYASPYDRLKESLSLSNKKYHRIHKALDDISFKVYKGQTVGIIGKNGCGKSTILKIIAKVVRPSSGSIQVKGRVSAILELGAGLNQELSGLKNIHLFNTINGIKKADKDDVVKKVVEFSDLGKYIDQPVKSYSSGMKARLAFALAINFDPDILIVDEALSVGDISFRRKCFAKIEALKQKGTTILFVSHSESSIISLCDRAIWLSNGQYVLDGQPKEVVGLYSKHINDKDLCCEKMNKLYKALFSNVKDQKNEALNVKAPGYYDKKLKPKSTISYQNIGAEIYDLQVRDHSGRVVNILKSGLGYLIEYKVKFEGHVEKARFATQIRDEKGHSLAGYVTPATTEFLEIDPKIEYLIQFEFENLFNTEMIFISAGVRSIVDDQLVFLHRVLDGYVCKTSYQSVNNTGLTSLFKKANIKEIQKDNA</sequence>
<evidence type="ECO:0000259" key="5">
    <source>
        <dbReference type="PROSITE" id="PS50893"/>
    </source>
</evidence>
<dbReference type="CDD" id="cd03220">
    <property type="entry name" value="ABC_KpsT_Wzt"/>
    <property type="match status" value="1"/>
</dbReference>
<evidence type="ECO:0000256" key="1">
    <source>
        <dbReference type="ARBA" id="ARBA00005417"/>
    </source>
</evidence>
<dbReference type="SMART" id="SM00382">
    <property type="entry name" value="AAA"/>
    <property type="match status" value="1"/>
</dbReference>
<dbReference type="GO" id="GO:0005524">
    <property type="term" value="F:ATP binding"/>
    <property type="evidence" value="ECO:0007669"/>
    <property type="project" value="UniProtKB-KW"/>
</dbReference>
<gene>
    <name evidence="6" type="ORF">E1H14_09030</name>
</gene>
<dbReference type="PANTHER" id="PTHR46743:SF2">
    <property type="entry name" value="TEICHOIC ACIDS EXPORT ATP-BINDING PROTEIN TAGH"/>
    <property type="match status" value="1"/>
</dbReference>
<dbReference type="SUPFAM" id="SSF52540">
    <property type="entry name" value="P-loop containing nucleoside triphosphate hydrolases"/>
    <property type="match status" value="1"/>
</dbReference>
<dbReference type="Gene3D" id="2.70.50.60">
    <property type="entry name" value="abc- transporter (atp binding component) like domain"/>
    <property type="match status" value="1"/>
</dbReference>
<keyword evidence="4 6" id="KW-0067">ATP-binding</keyword>
<dbReference type="InterPro" id="IPR050683">
    <property type="entry name" value="Bact_Polysacc_Export_ATP-bd"/>
</dbReference>
<dbReference type="InterPro" id="IPR029439">
    <property type="entry name" value="Wzt_C"/>
</dbReference>
<evidence type="ECO:0000256" key="3">
    <source>
        <dbReference type="ARBA" id="ARBA00022741"/>
    </source>
</evidence>
<evidence type="ECO:0000256" key="4">
    <source>
        <dbReference type="ARBA" id="ARBA00022840"/>
    </source>
</evidence>
<feature type="domain" description="ABC transporter" evidence="5">
    <location>
        <begin position="9"/>
        <end position="250"/>
    </location>
</feature>
<dbReference type="Pfam" id="PF00005">
    <property type="entry name" value="ABC_tran"/>
    <property type="match status" value="1"/>
</dbReference>
<protein>
    <submittedName>
        <fullName evidence="6">ABC transporter ATP-binding protein</fullName>
    </submittedName>
</protein>
<dbReference type="GO" id="GO:0140359">
    <property type="term" value="F:ABC-type transporter activity"/>
    <property type="evidence" value="ECO:0007669"/>
    <property type="project" value="InterPro"/>
</dbReference>
<accession>A0A5A9W2S6</accession>